<gene>
    <name evidence="1" type="ORF">QFC19_004455</name>
</gene>
<evidence type="ECO:0000313" key="1">
    <source>
        <dbReference type="EMBL" id="KAJ9103356.1"/>
    </source>
</evidence>
<dbReference type="Proteomes" id="UP001241377">
    <property type="component" value="Unassembled WGS sequence"/>
</dbReference>
<name>A0ACC2VW69_9TREE</name>
<organism evidence="1 2">
    <name type="scientific">Naganishia cerealis</name>
    <dbReference type="NCBI Taxonomy" id="610337"/>
    <lineage>
        <taxon>Eukaryota</taxon>
        <taxon>Fungi</taxon>
        <taxon>Dikarya</taxon>
        <taxon>Basidiomycota</taxon>
        <taxon>Agaricomycotina</taxon>
        <taxon>Tremellomycetes</taxon>
        <taxon>Filobasidiales</taxon>
        <taxon>Filobasidiaceae</taxon>
        <taxon>Naganishia</taxon>
    </lineage>
</organism>
<reference evidence="1" key="1">
    <citation type="submission" date="2023-04" db="EMBL/GenBank/DDBJ databases">
        <title>Draft Genome sequencing of Naganishia species isolated from polar environments using Oxford Nanopore Technology.</title>
        <authorList>
            <person name="Leo P."/>
            <person name="Venkateswaran K."/>
        </authorList>
    </citation>
    <scope>NUCLEOTIDE SEQUENCE</scope>
    <source>
        <strain evidence="1">MNA-CCFEE 5261</strain>
    </source>
</reference>
<accession>A0ACC2VW69</accession>
<sequence length="402" mass="44726">MTLPAQDLRFPSIRGFNIWYQIGSGGFSKVFVASSGRSPGQGDQAAVKLVFLSPPNNPALGNVQVASSEDVKLLKKEVQVHRTMKHPYVLEFIDSLLVDHRRSADVAEVDGAVVPGLYMLLELAVGGDLFDKIAPDVGVSDQLGQWYFSQLISGLETSRSLISDCVPFTSTKGKNAFSPADAGVYRMSLPRYALGRANTIEPGIRGICERRAAEVRSLDTDIGRAVRPTQITRSELGRELTRGLRQTGHMDLVNPPLSQPTRAANASQFRSQYAASQMSQMTSQFMRATGMVAEQSDGTFIDHRQLNKFSLHLPQDEAANRILQCVVQLVDQRNLQVDQTIKLQVRDSRKQWMRGEIRILDGAYGEESTLVEVVKTGGDPLEWRRFFWKLTKMADLHTYIVK</sequence>
<keyword evidence="2" id="KW-1185">Reference proteome</keyword>
<evidence type="ECO:0000313" key="2">
    <source>
        <dbReference type="Proteomes" id="UP001241377"/>
    </source>
</evidence>
<comment type="caution">
    <text evidence="1">The sequence shown here is derived from an EMBL/GenBank/DDBJ whole genome shotgun (WGS) entry which is preliminary data.</text>
</comment>
<proteinExistence type="predicted"/>
<dbReference type="EMBL" id="JASBWR010000047">
    <property type="protein sequence ID" value="KAJ9103356.1"/>
    <property type="molecule type" value="Genomic_DNA"/>
</dbReference>
<protein>
    <submittedName>
        <fullName evidence="1">Uncharacterized protein</fullName>
    </submittedName>
</protein>